<comment type="caution">
    <text evidence="2">The sequence shown here is derived from an EMBL/GenBank/DDBJ whole genome shotgun (WGS) entry which is preliminary data.</text>
</comment>
<evidence type="ECO:0000313" key="3">
    <source>
        <dbReference type="Proteomes" id="UP001216579"/>
    </source>
</evidence>
<dbReference type="Gene3D" id="3.40.50.300">
    <property type="entry name" value="P-loop containing nucleotide triphosphate hydrolases"/>
    <property type="match status" value="1"/>
</dbReference>
<dbReference type="RefSeq" id="WP_276095780.1">
    <property type="nucleotide sequence ID" value="NZ_JARJBC010000020.1"/>
</dbReference>
<reference evidence="2 3" key="1">
    <citation type="submission" date="2023-03" db="EMBL/GenBank/DDBJ databases">
        <title>Draft genome sequence of Streptomyces sp. RB6PN23 isolated from peat swamp forest in Thailand.</title>
        <authorList>
            <person name="Klaysubun C."/>
            <person name="Duangmal K."/>
        </authorList>
    </citation>
    <scope>NUCLEOTIDE SEQUENCE [LARGE SCALE GENOMIC DNA]</scope>
    <source>
        <strain evidence="2 3">RB6PN23</strain>
    </source>
</reference>
<proteinExistence type="predicted"/>
<dbReference type="PANTHER" id="PTHR43384:SF14">
    <property type="entry name" value="ESX-1 SECRETION-ASSOCIATED PROTEIN ESPI"/>
    <property type="match status" value="1"/>
</dbReference>
<dbReference type="SUPFAM" id="SSF52540">
    <property type="entry name" value="P-loop containing nucleoside triphosphate hydrolases"/>
    <property type="match status" value="1"/>
</dbReference>
<feature type="compositionally biased region" description="Pro residues" evidence="1">
    <location>
        <begin position="28"/>
        <end position="63"/>
    </location>
</feature>
<evidence type="ECO:0008006" key="4">
    <source>
        <dbReference type="Google" id="ProtNLM"/>
    </source>
</evidence>
<name>A0ABT5ZSC2_9ACTN</name>
<evidence type="ECO:0000256" key="1">
    <source>
        <dbReference type="SAM" id="MobiDB-lite"/>
    </source>
</evidence>
<sequence length="359" mass="37411">MSRGEGPRVPEDDWQRAVLNDVATPASEPTPPPAAPAPVPPPPEVADVPPPAPEPPAPAPTLPPEAAALLTGKPKKGDSAGRRIKRALGGVFSSAARETAEVTGVARQLQQPITTGRQIVVTSVHGGAGKSTVTALLGSAYAHYRPDPVLVMEANPTLGTLPVRLAAPSLRWTMGDVARVVAPSMRFDQVIGYLVGLPEGGWLLPGSKGQIGAQVSLAEYQTVAVALRRYFAITVVDCETLPGELARSALAGAQARVLVAPATVEGVAAARTVLEWMGSVPRPMLPGTVVALNSTSPHTAIDLEAAMRYLRVGDTPVVHVPYDRHLAAGGAVRLSLLGQETRDATARLGAELLDRAVRR</sequence>
<evidence type="ECO:0000313" key="2">
    <source>
        <dbReference type="EMBL" id="MDF3292739.1"/>
    </source>
</evidence>
<keyword evidence="3" id="KW-1185">Reference proteome</keyword>
<dbReference type="InterPro" id="IPR050625">
    <property type="entry name" value="ParA/MinD_ATPase"/>
</dbReference>
<feature type="compositionally biased region" description="Basic and acidic residues" evidence="1">
    <location>
        <begin position="1"/>
        <end position="15"/>
    </location>
</feature>
<accession>A0ABT5ZSC2</accession>
<dbReference type="PANTHER" id="PTHR43384">
    <property type="entry name" value="SEPTUM SITE-DETERMINING PROTEIN MIND HOMOLOG, CHLOROPLASTIC-RELATED"/>
    <property type="match status" value="1"/>
</dbReference>
<dbReference type="EMBL" id="JARJBC010000020">
    <property type="protein sequence ID" value="MDF3292739.1"/>
    <property type="molecule type" value="Genomic_DNA"/>
</dbReference>
<gene>
    <name evidence="2" type="ORF">P3G67_26665</name>
</gene>
<protein>
    <recommendedName>
        <fullName evidence="4">MinD/ParA family protein</fullName>
    </recommendedName>
</protein>
<dbReference type="Proteomes" id="UP001216579">
    <property type="component" value="Unassembled WGS sequence"/>
</dbReference>
<organism evidence="2 3">
    <name type="scientific">Streptomyces silvisoli</name>
    <dbReference type="NCBI Taxonomy" id="3034235"/>
    <lineage>
        <taxon>Bacteria</taxon>
        <taxon>Bacillati</taxon>
        <taxon>Actinomycetota</taxon>
        <taxon>Actinomycetes</taxon>
        <taxon>Kitasatosporales</taxon>
        <taxon>Streptomycetaceae</taxon>
        <taxon>Streptomyces</taxon>
    </lineage>
</organism>
<dbReference type="InterPro" id="IPR027417">
    <property type="entry name" value="P-loop_NTPase"/>
</dbReference>
<feature type="region of interest" description="Disordered" evidence="1">
    <location>
        <begin position="1"/>
        <end position="81"/>
    </location>
</feature>